<keyword evidence="3" id="KW-0489">Methyltransferase</keyword>
<feature type="transmembrane region" description="Helical" evidence="1">
    <location>
        <begin position="12"/>
        <end position="35"/>
    </location>
</feature>
<proteinExistence type="predicted"/>
<dbReference type="GO" id="GO:0004190">
    <property type="term" value="F:aspartic-type endopeptidase activity"/>
    <property type="evidence" value="ECO:0007669"/>
    <property type="project" value="UniProtKB-EC"/>
</dbReference>
<protein>
    <submittedName>
        <fullName evidence="3">Leader peptidase (Prepilin peptidase)/N-methyltransferase</fullName>
        <ecNumber evidence="3">2.1.1.-</ecNumber>
        <ecNumber evidence="3">3.4.23.43</ecNumber>
    </submittedName>
</protein>
<dbReference type="RefSeq" id="WP_370035351.1">
    <property type="nucleotide sequence ID" value="NZ_JBGBYS010000004.1"/>
</dbReference>
<feature type="transmembrane region" description="Helical" evidence="1">
    <location>
        <begin position="134"/>
        <end position="152"/>
    </location>
</feature>
<gene>
    <name evidence="3" type="ORF">ABH903_001159</name>
</gene>
<feature type="transmembrane region" description="Helical" evidence="1">
    <location>
        <begin position="158"/>
        <end position="179"/>
    </location>
</feature>
<dbReference type="Pfam" id="PF01478">
    <property type="entry name" value="Peptidase_A24"/>
    <property type="match status" value="1"/>
</dbReference>
<dbReference type="GO" id="GO:0032259">
    <property type="term" value="P:methylation"/>
    <property type="evidence" value="ECO:0007669"/>
    <property type="project" value="UniProtKB-KW"/>
</dbReference>
<keyword evidence="3" id="KW-0378">Hydrolase</keyword>
<name>A0ABV4EIJ9_BREEP</name>
<dbReference type="InterPro" id="IPR000045">
    <property type="entry name" value="Prepilin_IV_endopep_pep"/>
</dbReference>
<keyword evidence="1" id="KW-1133">Transmembrane helix</keyword>
<keyword evidence="1" id="KW-0812">Transmembrane</keyword>
<feature type="transmembrane region" description="Helical" evidence="1">
    <location>
        <begin position="237"/>
        <end position="260"/>
    </location>
</feature>
<feature type="transmembrane region" description="Helical" evidence="1">
    <location>
        <begin position="104"/>
        <end position="127"/>
    </location>
</feature>
<keyword evidence="4" id="KW-1185">Reference proteome</keyword>
<feature type="transmembrane region" description="Helical" evidence="1">
    <location>
        <begin position="186"/>
        <end position="205"/>
    </location>
</feature>
<dbReference type="EC" id="2.1.1.-" evidence="3"/>
<dbReference type="EMBL" id="JBGBYS010000004">
    <property type="protein sequence ID" value="MEY9258146.1"/>
    <property type="molecule type" value="Genomic_DNA"/>
</dbReference>
<dbReference type="EC" id="3.4.23.43" evidence="3"/>
<feature type="domain" description="Prepilin type IV endopeptidase peptidase" evidence="2">
    <location>
        <begin position="120"/>
        <end position="225"/>
    </location>
</feature>
<dbReference type="Proteomes" id="UP001565435">
    <property type="component" value="Unassembled WGS sequence"/>
</dbReference>
<accession>A0ABV4EIJ9</accession>
<keyword evidence="3" id="KW-0808">Transferase</keyword>
<evidence type="ECO:0000313" key="4">
    <source>
        <dbReference type="Proteomes" id="UP001565435"/>
    </source>
</evidence>
<dbReference type="GO" id="GO:0008168">
    <property type="term" value="F:methyltransferase activity"/>
    <property type="evidence" value="ECO:0007669"/>
    <property type="project" value="UniProtKB-KW"/>
</dbReference>
<evidence type="ECO:0000313" key="3">
    <source>
        <dbReference type="EMBL" id="MEY9258146.1"/>
    </source>
</evidence>
<evidence type="ECO:0000259" key="2">
    <source>
        <dbReference type="Pfam" id="PF01478"/>
    </source>
</evidence>
<reference evidence="3 4" key="1">
    <citation type="submission" date="2024-07" db="EMBL/GenBank/DDBJ databases">
        <title>Mealworm larvae gut microbial communities from Newark, Delaware, USA.</title>
        <authorList>
            <person name="Blenner M."/>
        </authorList>
    </citation>
    <scope>NUCLEOTIDE SEQUENCE [LARGE SCALE GENOMIC DNA]</scope>
    <source>
        <strain evidence="3 4">UD i117</strain>
    </source>
</reference>
<keyword evidence="1" id="KW-0472">Membrane</keyword>
<organism evidence="3 4">
    <name type="scientific">Brevibacterium epidermidis</name>
    <dbReference type="NCBI Taxonomy" id="1698"/>
    <lineage>
        <taxon>Bacteria</taxon>
        <taxon>Bacillati</taxon>
        <taxon>Actinomycetota</taxon>
        <taxon>Actinomycetes</taxon>
        <taxon>Micrococcales</taxon>
        <taxon>Brevibacteriaceae</taxon>
        <taxon>Brevibacterium</taxon>
    </lineage>
</organism>
<feature type="transmembrane region" description="Helical" evidence="1">
    <location>
        <begin position="56"/>
        <end position="78"/>
    </location>
</feature>
<sequence length="261" mass="27479">MSMDTGVLHGMTIGVTVLAALACGLILTATPQVWINDSAHLQRWQGSRWARGPGPMLGGLVIAAVAALVFTLTVIAPLETGWSAHAPLSGETFAPDQPNSADRIASALLLGVVSGATPFLITADVIVRRLPDRINIPLSLVALALIITGSVFGNLTMWFSSFFSGLVALAFFTALHLLGRVLRARTMGLGDVKLAFIVFAVAGLFDLWAPALVLVVMMLIAGIWALIGAVRARRIRGVTIAFGPAMLSGMWLGCLFAPILL</sequence>
<comment type="caution">
    <text evidence="3">The sequence shown here is derived from an EMBL/GenBank/DDBJ whole genome shotgun (WGS) entry which is preliminary data.</text>
</comment>
<feature type="transmembrane region" description="Helical" evidence="1">
    <location>
        <begin position="211"/>
        <end position="230"/>
    </location>
</feature>
<dbReference type="Gene3D" id="1.20.120.1220">
    <property type="match status" value="1"/>
</dbReference>
<evidence type="ECO:0000256" key="1">
    <source>
        <dbReference type="SAM" id="Phobius"/>
    </source>
</evidence>